<sequence length="214" mass="24009">MEFYASDIPILSSNSKKGGNNKMSDHKESKKERTTLNKYERIYQMACERNTTVSWVDTAIMSLAADLAEYTGEEVRVSGPYGMRSEVIISCGTHRSVVTPEISEGKKFLRYDTGEKEQRYAPGTYGEINGFNNLTERLPETLDEIAAIFAPGNSATGKYPYSRADLEALISGVVDYEAEEPDGLGWQNLQAMGFNDEDMLFFGMPPYLEEEEED</sequence>
<name>A0ABS8G049_9FIRM</name>
<comment type="caution">
    <text evidence="2">The sequence shown here is derived from an EMBL/GenBank/DDBJ whole genome shotgun (WGS) entry which is preliminary data.</text>
</comment>
<evidence type="ECO:0000313" key="2">
    <source>
        <dbReference type="EMBL" id="MCC2255687.1"/>
    </source>
</evidence>
<dbReference type="Proteomes" id="UP001198151">
    <property type="component" value="Unassembled WGS sequence"/>
</dbReference>
<protein>
    <submittedName>
        <fullName evidence="2">Uncharacterized protein</fullName>
    </submittedName>
</protein>
<feature type="compositionally biased region" description="Basic and acidic residues" evidence="1">
    <location>
        <begin position="23"/>
        <end position="34"/>
    </location>
</feature>
<proteinExistence type="predicted"/>
<dbReference type="EMBL" id="JAJEQX010000032">
    <property type="protein sequence ID" value="MCC2255687.1"/>
    <property type="molecule type" value="Genomic_DNA"/>
</dbReference>
<feature type="region of interest" description="Disordered" evidence="1">
    <location>
        <begin position="14"/>
        <end position="34"/>
    </location>
</feature>
<dbReference type="RefSeq" id="WP_227708679.1">
    <property type="nucleotide sequence ID" value="NZ_JAJEQX010000032.1"/>
</dbReference>
<accession>A0ABS8G049</accession>
<evidence type="ECO:0000313" key="3">
    <source>
        <dbReference type="Proteomes" id="UP001198151"/>
    </source>
</evidence>
<organism evidence="2 3">
    <name type="scientific">Ruminococcus turbiniformis</name>
    <dbReference type="NCBI Taxonomy" id="2881258"/>
    <lineage>
        <taxon>Bacteria</taxon>
        <taxon>Bacillati</taxon>
        <taxon>Bacillota</taxon>
        <taxon>Clostridia</taxon>
        <taxon>Eubacteriales</taxon>
        <taxon>Oscillospiraceae</taxon>
        <taxon>Ruminococcus</taxon>
    </lineage>
</organism>
<reference evidence="2 3" key="1">
    <citation type="submission" date="2021-10" db="EMBL/GenBank/DDBJ databases">
        <title>Anaerobic single-cell dispensing facilitates the cultivation of human gut bacteria.</title>
        <authorList>
            <person name="Afrizal A."/>
        </authorList>
    </citation>
    <scope>NUCLEOTIDE SEQUENCE [LARGE SCALE GENOMIC DNA]</scope>
    <source>
        <strain evidence="2 3">CLA-AA-H200</strain>
    </source>
</reference>
<evidence type="ECO:0000256" key="1">
    <source>
        <dbReference type="SAM" id="MobiDB-lite"/>
    </source>
</evidence>
<gene>
    <name evidence="2" type="ORF">LKD70_14930</name>
</gene>
<keyword evidence="3" id="KW-1185">Reference proteome</keyword>